<sequence length="391" mass="46636">MFKEIDWSIFLYLVKHHRVYPVIYSKIKKINEKSIPSFVVQTLYQEYKKNTFQMLRLSGEMERVSQIFKENQISLLFLKGPVIADHLYGDISLRTSKDLDVLIQKKDLETVEKLLVNFGYKKVVDSMALDCWKWRHHHVTYYHSKKMIEIEVHWRLHPPPMKEPEFNELWNRKRVSKLTTYPVNFLGEEDLFLYLVAHGTRHGWFRLRWLTDIDRIVKGINNMENNNTLMEEYGTIHLGKHAHLFVGQALILISNLINTPINGVPTIRVGKRSIRLAQMGIFYINEMVQKQTSCSELEFSNYKKNHIFSLVFKLYKFFFAIYYQLLLKPNFVNKGLFILMLCFFPSPGDLKTLKLPKSLQFLYFPLRPFLWAWRMTKNMKVELLKRDLVNK</sequence>
<dbReference type="Gene3D" id="3.30.460.40">
    <property type="match status" value="1"/>
</dbReference>
<evidence type="ECO:0000313" key="1">
    <source>
        <dbReference type="EMBL" id="MBA9025646.1"/>
    </source>
</evidence>
<reference evidence="1 2" key="1">
    <citation type="submission" date="2020-08" db="EMBL/GenBank/DDBJ databases">
        <title>Genomic Encyclopedia of Type Strains, Phase IV (KMG-IV): sequencing the most valuable type-strain genomes for metagenomic binning, comparative biology and taxonomic classification.</title>
        <authorList>
            <person name="Goeker M."/>
        </authorList>
    </citation>
    <scope>NUCLEOTIDE SEQUENCE [LARGE SCALE GENOMIC DNA]</scope>
    <source>
        <strain evidence="1 2">DSM 105481</strain>
    </source>
</reference>
<keyword evidence="2" id="KW-1185">Reference proteome</keyword>
<evidence type="ECO:0000313" key="2">
    <source>
        <dbReference type="Proteomes" id="UP000626697"/>
    </source>
</evidence>
<gene>
    <name evidence="1" type="ORF">HNP81_000929</name>
</gene>
<name>A0ABR6CL36_9BACI</name>
<comment type="caution">
    <text evidence="1">The sequence shown here is derived from an EMBL/GenBank/DDBJ whole genome shotgun (WGS) entry which is preliminary data.</text>
</comment>
<proteinExistence type="predicted"/>
<organism evidence="1 2">
    <name type="scientific">Peribacillus huizhouensis</name>
    <dbReference type="NCBI Taxonomy" id="1501239"/>
    <lineage>
        <taxon>Bacteria</taxon>
        <taxon>Bacillati</taxon>
        <taxon>Bacillota</taxon>
        <taxon>Bacilli</taxon>
        <taxon>Bacillales</taxon>
        <taxon>Bacillaceae</taxon>
        <taxon>Peribacillus</taxon>
    </lineage>
</organism>
<evidence type="ECO:0008006" key="3">
    <source>
        <dbReference type="Google" id="ProtNLM"/>
    </source>
</evidence>
<dbReference type="SUPFAM" id="SSF81301">
    <property type="entry name" value="Nucleotidyltransferase"/>
    <property type="match status" value="1"/>
</dbReference>
<dbReference type="Proteomes" id="UP000626697">
    <property type="component" value="Unassembled WGS sequence"/>
</dbReference>
<accession>A0ABR6CL36</accession>
<dbReference type="EMBL" id="JACJHX010000002">
    <property type="protein sequence ID" value="MBA9025646.1"/>
    <property type="molecule type" value="Genomic_DNA"/>
</dbReference>
<dbReference type="InterPro" id="IPR043519">
    <property type="entry name" value="NT_sf"/>
</dbReference>
<dbReference type="InterPro" id="IPR039498">
    <property type="entry name" value="NTP_transf_5"/>
</dbReference>
<dbReference type="Pfam" id="PF14907">
    <property type="entry name" value="NTP_transf_5"/>
    <property type="match status" value="1"/>
</dbReference>
<protein>
    <recommendedName>
        <fullName evidence="3">Renal dipeptidase</fullName>
    </recommendedName>
</protein>